<evidence type="ECO:0000313" key="2">
    <source>
        <dbReference type="Proteomes" id="UP000248311"/>
    </source>
</evidence>
<protein>
    <submittedName>
        <fullName evidence="1">Uncharacterized protein</fullName>
    </submittedName>
</protein>
<reference evidence="1 2" key="1">
    <citation type="submission" date="2018-06" db="EMBL/GenBank/DDBJ databases">
        <title>Genomic Encyclopedia of Type Strains, Phase III (KMG-III): the genomes of soil and plant-associated and newly described type strains.</title>
        <authorList>
            <person name="Whitman W."/>
        </authorList>
    </citation>
    <scope>NUCLEOTIDE SEQUENCE [LARGE SCALE GENOMIC DNA]</scope>
    <source>
        <strain evidence="1 2">CECT 9025</strain>
    </source>
</reference>
<dbReference type="RefSeq" id="WP_181418649.1">
    <property type="nucleotide sequence ID" value="NZ_QJTE01000005.1"/>
</dbReference>
<dbReference type="AlphaFoldDB" id="A0A318SMZ7"/>
<evidence type="ECO:0000313" key="1">
    <source>
        <dbReference type="EMBL" id="PYE82204.1"/>
    </source>
</evidence>
<proteinExistence type="predicted"/>
<comment type="caution">
    <text evidence="1">The sequence shown here is derived from an EMBL/GenBank/DDBJ whole genome shotgun (WGS) entry which is preliminary data.</text>
</comment>
<accession>A0A318SMZ7</accession>
<organism evidence="1 2">
    <name type="scientific">Pseudoroseicyclus aestuarii</name>
    <dbReference type="NCBI Taxonomy" id="1795041"/>
    <lineage>
        <taxon>Bacteria</taxon>
        <taxon>Pseudomonadati</taxon>
        <taxon>Pseudomonadota</taxon>
        <taxon>Alphaproteobacteria</taxon>
        <taxon>Rhodobacterales</taxon>
        <taxon>Paracoccaceae</taxon>
        <taxon>Pseudoroseicyclus</taxon>
    </lineage>
</organism>
<dbReference type="EMBL" id="QJTE01000005">
    <property type="protein sequence ID" value="PYE82204.1"/>
    <property type="molecule type" value="Genomic_DNA"/>
</dbReference>
<keyword evidence="2" id="KW-1185">Reference proteome</keyword>
<gene>
    <name evidence="1" type="ORF">DFP88_10544</name>
</gene>
<dbReference type="Proteomes" id="UP000248311">
    <property type="component" value="Unassembled WGS sequence"/>
</dbReference>
<name>A0A318SMZ7_9RHOB</name>
<sequence length="324" mass="36581">MMDHCTPAPSVEPGFDAPIRPHWAELAHAKGFRIARRIRDRSWLELECRTCRGLTPMRLWVLTSAQPHCRPCMEARWRKTAQAAGLTFLRRCPDHRHYAHYRAPCGHEVRRQFAFVERMARSETDALCRICMEARDAAEAEQRGWRLLGPDPRGTSHYRLYAHEDGCGAEQRIARANMQTGRFSCGTCGEDWPAAPSALYLMRLDLPGLGRVVKLGYSRDPWSRMTYQLGIGGQGRAELLAVVPMPTGREAYNREQALHARLKTEIPQHIVPRAELEGVIRVVSEIYRAEAEPRILGLLDDLADGVLDDEAADHAPVAETGRDS</sequence>